<name>A0AAU8GTA5_9BACT</name>
<feature type="modified residue" description="4-aspartylphosphate" evidence="2">
    <location>
        <position position="54"/>
    </location>
</feature>
<dbReference type="RefSeq" id="WP_353683357.1">
    <property type="nucleotide sequence ID" value="NZ_CP144373.1"/>
</dbReference>
<dbReference type="EMBL" id="CP144373">
    <property type="protein sequence ID" value="XCH45815.1"/>
    <property type="molecule type" value="Genomic_DNA"/>
</dbReference>
<feature type="domain" description="Response regulatory" evidence="3">
    <location>
        <begin position="5"/>
        <end position="121"/>
    </location>
</feature>
<proteinExistence type="predicted"/>
<dbReference type="PANTHER" id="PTHR44591:SF3">
    <property type="entry name" value="RESPONSE REGULATORY DOMAIN-CONTAINING PROTEIN"/>
    <property type="match status" value="1"/>
</dbReference>
<dbReference type="KEGG" id="taut:V4D30_05645"/>
<dbReference type="SUPFAM" id="SSF52172">
    <property type="entry name" value="CheY-like"/>
    <property type="match status" value="1"/>
</dbReference>
<dbReference type="Pfam" id="PF00072">
    <property type="entry name" value="Response_reg"/>
    <property type="match status" value="1"/>
</dbReference>
<dbReference type="Pfam" id="PF14332">
    <property type="entry name" value="DUF4388"/>
    <property type="match status" value="1"/>
</dbReference>
<evidence type="ECO:0000313" key="4">
    <source>
        <dbReference type="EMBL" id="XCH45815.1"/>
    </source>
</evidence>
<dbReference type="PROSITE" id="PS50110">
    <property type="entry name" value="RESPONSE_REGULATORY"/>
    <property type="match status" value="1"/>
</dbReference>
<gene>
    <name evidence="4" type="ORF">V4D30_05645</name>
</gene>
<dbReference type="Gene3D" id="3.40.50.2300">
    <property type="match status" value="1"/>
</dbReference>
<dbReference type="SMART" id="SM00448">
    <property type="entry name" value="REC"/>
    <property type="match status" value="1"/>
</dbReference>
<dbReference type="PANTHER" id="PTHR44591">
    <property type="entry name" value="STRESS RESPONSE REGULATOR PROTEIN 1"/>
    <property type="match status" value="1"/>
</dbReference>
<dbReference type="InterPro" id="IPR025497">
    <property type="entry name" value="PatA-like_N"/>
</dbReference>
<dbReference type="InterPro" id="IPR011006">
    <property type="entry name" value="CheY-like_superfamily"/>
</dbReference>
<evidence type="ECO:0000256" key="2">
    <source>
        <dbReference type="PROSITE-ProRule" id="PRU00169"/>
    </source>
</evidence>
<protein>
    <submittedName>
        <fullName evidence="4">Response regulator</fullName>
    </submittedName>
</protein>
<evidence type="ECO:0000256" key="1">
    <source>
        <dbReference type="ARBA" id="ARBA00022553"/>
    </source>
</evidence>
<organism evidence="4">
    <name type="scientific">Thermodesulfovibrio autotrophicus</name>
    <dbReference type="NCBI Taxonomy" id="3118333"/>
    <lineage>
        <taxon>Bacteria</taxon>
        <taxon>Pseudomonadati</taxon>
        <taxon>Nitrospirota</taxon>
        <taxon>Thermodesulfovibrionia</taxon>
        <taxon>Thermodesulfovibrionales</taxon>
        <taxon>Thermodesulfovibrionaceae</taxon>
        <taxon>Thermodesulfovibrio</taxon>
    </lineage>
</organism>
<dbReference type="InterPro" id="IPR050595">
    <property type="entry name" value="Bact_response_regulator"/>
</dbReference>
<keyword evidence="1 2" id="KW-0597">Phosphoprotein</keyword>
<reference evidence="4" key="1">
    <citation type="submission" date="2024-01" db="EMBL/GenBank/DDBJ databases">
        <title>The first autotrophic representatives of the genus Thermodesulfovibrio.</title>
        <authorList>
            <person name="Maltseva A.I."/>
            <person name="Elcheninov A.G."/>
            <person name="Kublanov I.V."/>
            <person name="Lebedinsky A.V."/>
            <person name="Frolov E.N."/>
        </authorList>
    </citation>
    <scope>NUCLEOTIDE SEQUENCE</scope>
    <source>
        <strain evidence="4">3907-1M</strain>
    </source>
</reference>
<sequence length="398" mass="45370">MAGEKILVMDDSPLVRKLAEVSLQEAGYEVYTASDGEEGLRLAEDIKPDLILVDFIMPKMTGSQVCKLIRENETLKDIPIILITGKGETVGQTFIEKYGILDYFIKPFKSEDLVDKINQVLSKAMEVKEITEEIPVFTYETPEAEIKELQETEPIVLPETEEVFSIEEKEIDLTKEIELKEEIFEKPEPMQKTQDLFEPAEVELPELEVLEKEESFGAQEVKPAQDLLKEPPKTEIEEVKPALDLTILEKLIENKFNSFYERFESSVEGVLKKYGLIKDSSVILSGNLNLFKIQEIFALINSNGLNGIFSAYSNAVAYEFLFMGGKIIYGISNLQKQKIGDKLLNELSQEEIRDITIEALNSLKNLQNVNFIFEKKDLSDMRLLNKTGYNPLELFKEK</sequence>
<dbReference type="AlphaFoldDB" id="A0AAU8GTA5"/>
<dbReference type="GO" id="GO:0000160">
    <property type="term" value="P:phosphorelay signal transduction system"/>
    <property type="evidence" value="ECO:0007669"/>
    <property type="project" value="InterPro"/>
</dbReference>
<evidence type="ECO:0000259" key="3">
    <source>
        <dbReference type="PROSITE" id="PS50110"/>
    </source>
</evidence>
<accession>A0AAU8GTA5</accession>
<dbReference type="InterPro" id="IPR001789">
    <property type="entry name" value="Sig_transdc_resp-reg_receiver"/>
</dbReference>